<evidence type="ECO:0000313" key="2">
    <source>
        <dbReference type="EMBL" id="QPH89910.1"/>
    </source>
</evidence>
<dbReference type="Pfam" id="PF03235">
    <property type="entry name" value="GmrSD_N"/>
    <property type="match status" value="1"/>
</dbReference>
<accession>A0A7S9RDP2</accession>
<dbReference type="Proteomes" id="UP000594508">
    <property type="component" value="Chromosome"/>
</dbReference>
<name>A0A7S9RDP2_9BACT</name>
<organism evidence="2 3">
    <name type="scientific">Campylobacter concisus</name>
    <dbReference type="NCBI Taxonomy" id="199"/>
    <lineage>
        <taxon>Bacteria</taxon>
        <taxon>Pseudomonadati</taxon>
        <taxon>Campylobacterota</taxon>
        <taxon>Epsilonproteobacteria</taxon>
        <taxon>Campylobacterales</taxon>
        <taxon>Campylobacteraceae</taxon>
        <taxon>Campylobacter</taxon>
    </lineage>
</organism>
<dbReference type="EMBL" id="CP060707">
    <property type="protein sequence ID" value="QPH89910.1"/>
    <property type="molecule type" value="Genomic_DNA"/>
</dbReference>
<dbReference type="InterPro" id="IPR004919">
    <property type="entry name" value="GmrSD_N"/>
</dbReference>
<protein>
    <submittedName>
        <fullName evidence="2">DUF262 domain-containing protein</fullName>
    </submittedName>
</protein>
<feature type="domain" description="GmrSD restriction endonucleases N-terminal" evidence="1">
    <location>
        <begin position="54"/>
        <end position="187"/>
    </location>
</feature>
<sequence>MNNNNLFDFEGEDSLGPENIETVYPLKEIRIDKGRMSVFEFKRKYDDPVKGNIVLNPDFQRDEGRWGLKQKSELIESILMGIPLPVIYLFQDEKGIKQVVDGRQRLTCMADFLNNNFKLEKLEILRTLNNKYFKDLEVYEQNKIEDYQLDIYTILPPAPERVKFNIFDRLNRGGTKLNNQEMRNALYQGTSTKLIKEMSELESFKQATGYSLNATTMKDRYLILRFVAFYFFRTDKFGKKIDFNSDIDDFLKNVMQYINTKTLDEIKYLKDAFDKTMQYISDNYGDSVFRFKNKDGNNRKRPINMGLFECITYMFMLALEKNIEIDKEELEKFKTQEFDKPERFTYGIDSKDNIKFRFDSVEKFIGVYNDTTNEN</sequence>
<dbReference type="RefSeq" id="WP_103557754.1">
    <property type="nucleotide sequence ID" value="NZ_CP060707.1"/>
</dbReference>
<gene>
    <name evidence="2" type="ORF">CVT00_09770</name>
</gene>
<dbReference type="PANTHER" id="PTHR39639">
    <property type="entry name" value="CHROMOSOME 16, WHOLE GENOME SHOTGUN SEQUENCE"/>
    <property type="match status" value="1"/>
</dbReference>
<reference evidence="2 3" key="1">
    <citation type="journal article" date="2018" name="Emerg. Microbes Infect.">
        <title>Genomic analysis of oral Campylobacter concisus strains identified a potential bacterial molecular marker associated with active Crohn's disease.</title>
        <authorList>
            <person name="Liu F."/>
            <person name="Ma R."/>
            <person name="Tay C.Y.A."/>
            <person name="Octavia S."/>
            <person name="Lan R."/>
            <person name="Chung H.K.L."/>
            <person name="Riordan S.M."/>
            <person name="Grimm M.C."/>
            <person name="Leong R.W."/>
            <person name="Tanaka M.M."/>
            <person name="Connor S."/>
            <person name="Zhang L."/>
        </authorList>
    </citation>
    <scope>NUCLEOTIDE SEQUENCE [LARGE SCALE GENOMIC DNA]</scope>
    <source>
        <strain evidence="2 3">P1CDO2</strain>
    </source>
</reference>
<dbReference type="AlphaFoldDB" id="A0A7S9RDP2"/>
<evidence type="ECO:0000259" key="1">
    <source>
        <dbReference type="Pfam" id="PF03235"/>
    </source>
</evidence>
<dbReference type="PANTHER" id="PTHR39639:SF1">
    <property type="entry name" value="DUF262 DOMAIN-CONTAINING PROTEIN"/>
    <property type="match status" value="1"/>
</dbReference>
<proteinExistence type="predicted"/>
<evidence type="ECO:0000313" key="3">
    <source>
        <dbReference type="Proteomes" id="UP000594508"/>
    </source>
</evidence>